<dbReference type="Pfam" id="PF14441">
    <property type="entry name" value="OTT_1508_deam"/>
    <property type="match status" value="1"/>
</dbReference>
<proteinExistence type="predicted"/>
<dbReference type="OrthoDB" id="4851849at2759"/>
<name>A0A8J8VXL6_9EURO</name>
<gene>
    <name evidence="1" type="ORF">PECM_002923</name>
</gene>
<keyword evidence="2" id="KW-1185">Reference proteome</keyword>
<dbReference type="Proteomes" id="UP000631181">
    <property type="component" value="Unassembled WGS sequence"/>
</dbReference>
<dbReference type="EMBL" id="WIWV01000183">
    <property type="protein sequence ID" value="KAF7712391.1"/>
    <property type="molecule type" value="Genomic_DNA"/>
</dbReference>
<comment type="caution">
    <text evidence="1">The sequence shown here is derived from an EMBL/GenBank/DDBJ whole genome shotgun (WGS) entry which is preliminary data.</text>
</comment>
<evidence type="ECO:0000313" key="2">
    <source>
        <dbReference type="Proteomes" id="UP000631181"/>
    </source>
</evidence>
<protein>
    <submittedName>
        <fullName evidence="1">Uncharacterized protein</fullName>
    </submittedName>
</protein>
<sequence>MTRPPHIAAERCAENIALNYLLHQVPESPQQTPIGRVQGSANGYLLPFSKERDLVEILSFLAKTKDGSDYIPAACIEQDPNGAALKALLAVNKRTYTDGYGLLQSLKAGFEDIFNVLRRPLYGRGSSTEITKQLLEKIVQLCSSRITCRLRLTGKKRKESKATIKDILQKAAEGARQINSQKLHQFDLEESLSLFKEKSKSVIQSVNEWSHHRVSSRLVVVVEMVYQLNNVPGLHQLLQLIPSGPTKIIKESAFAVSLLNIIRKVSRYKEAARVLHRIAKKFPLVRNIEIHVATLPKEAFDRPHHPEYSPSLSAVLCRLGKIDGKQYNISQISQFLRCDKTKGPSDQFSEQTTRILLEAKIHAEIQLIAYCELQDFPLFPRAIASSKDACFLCHAFIRSHGKMSTSRTHGRLYPGWRLPMLLSFKRLEHRFNEVLLNYARQTIKARHKGQVDARPQPNESTLLPMVASASTMSSVHGSVQINTERTAWVPSVSLDTGTMKTADSIAELVERKHLSVGSELLKSCFQAPSDPSTGAVNLTASSPFFSAGRLHIYFEMEGNSTLELASQSLVYSIEIMTGDQTTMLSAGSLIVDVMKLEREMTYRIPADGTFCISAHGIVVKIVCKR</sequence>
<reference evidence="1" key="1">
    <citation type="journal article" date="2020" name="Front. Microbiol.">
        <title>Gene regulatory networks of Penicillium echinulatum 2HH and Penicillium oxalicum 114-2 inferred by a computational biology approach.</title>
        <authorList>
            <person name="Lenz A.R."/>
            <person name="Galan-Vasquez E."/>
            <person name="Balbinot E."/>
            <person name="De Abreu F.P."/>
            <person name="De Oliveira N.S."/>
            <person name="Da Rosa L.O."/>
            <person name="De Avila E Silva S."/>
            <person name="Camassola M."/>
            <person name="Dillon A.J.P."/>
            <person name="Perez-Rueda E."/>
        </authorList>
    </citation>
    <scope>NUCLEOTIDE SEQUENCE</scope>
    <source>
        <strain evidence="1">S1M29</strain>
    </source>
</reference>
<dbReference type="InterPro" id="IPR027796">
    <property type="entry name" value="OTT_1508_deam-like"/>
</dbReference>
<accession>A0A8J8VXL6</accession>
<organism evidence="1 2">
    <name type="scientific">Penicillium ucsense</name>
    <dbReference type="NCBI Taxonomy" id="2839758"/>
    <lineage>
        <taxon>Eukaryota</taxon>
        <taxon>Fungi</taxon>
        <taxon>Dikarya</taxon>
        <taxon>Ascomycota</taxon>
        <taxon>Pezizomycotina</taxon>
        <taxon>Eurotiomycetes</taxon>
        <taxon>Eurotiomycetidae</taxon>
        <taxon>Eurotiales</taxon>
        <taxon>Aspergillaceae</taxon>
        <taxon>Penicillium</taxon>
    </lineage>
</organism>
<evidence type="ECO:0000313" key="1">
    <source>
        <dbReference type="EMBL" id="KAF7712391.1"/>
    </source>
</evidence>
<dbReference type="AlphaFoldDB" id="A0A8J8VXL6"/>